<evidence type="ECO:0000313" key="10">
    <source>
        <dbReference type="EMBL" id="GGI13236.1"/>
    </source>
</evidence>
<protein>
    <submittedName>
        <fullName evidence="10">ABC transporter ATP-binding protein</fullName>
    </submittedName>
</protein>
<evidence type="ECO:0000256" key="4">
    <source>
        <dbReference type="ARBA" id="ARBA00022737"/>
    </source>
</evidence>
<dbReference type="PROSITE" id="PS50893">
    <property type="entry name" value="ABC_TRANSPORTER_2"/>
    <property type="match status" value="2"/>
</dbReference>
<dbReference type="PANTHER" id="PTHR43790:SF9">
    <property type="entry name" value="GALACTOFURANOSE TRANSPORTER ATP-BINDING PROTEIN YTFR"/>
    <property type="match status" value="1"/>
</dbReference>
<keyword evidence="8" id="KW-0472">Membrane</keyword>
<dbReference type="InterPro" id="IPR003593">
    <property type="entry name" value="AAA+_ATPase"/>
</dbReference>
<feature type="domain" description="ABC transporter" evidence="9">
    <location>
        <begin position="8"/>
        <end position="244"/>
    </location>
</feature>
<dbReference type="GO" id="GO:0005886">
    <property type="term" value="C:plasma membrane"/>
    <property type="evidence" value="ECO:0007669"/>
    <property type="project" value="UniProtKB-SubCell"/>
</dbReference>
<dbReference type="InterPro" id="IPR050107">
    <property type="entry name" value="ABC_carbohydrate_import_ATPase"/>
</dbReference>
<keyword evidence="5" id="KW-0547">Nucleotide-binding</keyword>
<evidence type="ECO:0000259" key="9">
    <source>
        <dbReference type="PROSITE" id="PS50893"/>
    </source>
</evidence>
<comment type="caution">
    <text evidence="10">The sequence shown here is derived from an EMBL/GenBank/DDBJ whole genome shotgun (WGS) entry which is preliminary data.</text>
</comment>
<feature type="domain" description="ABC transporter" evidence="9">
    <location>
        <begin position="254"/>
        <end position="505"/>
    </location>
</feature>
<dbReference type="CDD" id="cd03215">
    <property type="entry name" value="ABC_Carb_Monos_II"/>
    <property type="match status" value="1"/>
</dbReference>
<reference evidence="10" key="2">
    <citation type="submission" date="2020-09" db="EMBL/GenBank/DDBJ databases">
        <authorList>
            <person name="Sun Q."/>
            <person name="Sedlacek I."/>
        </authorList>
    </citation>
    <scope>NUCLEOTIDE SEQUENCE</scope>
    <source>
        <strain evidence="10">CCM 8606</strain>
    </source>
</reference>
<comment type="subcellular location">
    <subcellularLocation>
        <location evidence="1">Cell membrane</location>
        <topology evidence="1">Peripheral membrane protein</topology>
    </subcellularLocation>
</comment>
<dbReference type="GO" id="GO:0005524">
    <property type="term" value="F:ATP binding"/>
    <property type="evidence" value="ECO:0007669"/>
    <property type="project" value="UniProtKB-KW"/>
</dbReference>
<dbReference type="SMART" id="SM00382">
    <property type="entry name" value="AAA"/>
    <property type="match status" value="2"/>
</dbReference>
<dbReference type="SUPFAM" id="SSF52540">
    <property type="entry name" value="P-loop containing nucleoside triphosphate hydrolases"/>
    <property type="match status" value="2"/>
</dbReference>
<sequence>MTATEPIVVMKGITIEFPGVKALDGVDLRLFPGEVHALMGENGAGKSTMIKALTGVYKINAGSITVAGKPVTFSGTADAQQAGVATVYQEVNLCTNLSIGENVMLGHEIRGPFGIDWRKTHKEAQKHLSSMGLSDLDPRAPLSSISIAMQQLVAIARAMVIDAKVLILDEPTSSLDANEVQELFAIMRKVRDSGVAILFVSHFLDQIYEITDRLTILRNGQFIKEVMTKETPRAELIGMMIGKSAEELSQIGAKKSRRVSKEGEKPIVQVKGLGHKGKIQPTDEQIYAGEVVGFAGLLGSGRTELGRLLFGADKPETGEYELNGKKIAINDPHTALKNRIAYSTENRRDEGIIGDLTVRQNILIALQATRGMFRPIAKKEADAIVDKYMKELNVRPADPDKLIKNLSGGNQQKVLLARWLATNPELLILDEPTRGIDIGAKAEIQQAVLDLAQQGMGVVFISSELEEVVRLSDNITVLKDHKKIADIVNDETVSQETIVDTIARSGKEA</sequence>
<evidence type="ECO:0000256" key="2">
    <source>
        <dbReference type="ARBA" id="ARBA00022448"/>
    </source>
</evidence>
<dbReference type="Pfam" id="PF00005">
    <property type="entry name" value="ABC_tran"/>
    <property type="match status" value="2"/>
</dbReference>
<keyword evidence="6 10" id="KW-0067">ATP-binding</keyword>
<evidence type="ECO:0000256" key="1">
    <source>
        <dbReference type="ARBA" id="ARBA00004202"/>
    </source>
</evidence>
<evidence type="ECO:0000313" key="11">
    <source>
        <dbReference type="Proteomes" id="UP000619536"/>
    </source>
</evidence>
<keyword evidence="3" id="KW-1003">Cell membrane</keyword>
<dbReference type="Gene3D" id="3.40.50.300">
    <property type="entry name" value="P-loop containing nucleotide triphosphate hydrolases"/>
    <property type="match status" value="2"/>
</dbReference>
<accession>A0A8J3F1D4</accession>
<dbReference type="PANTHER" id="PTHR43790">
    <property type="entry name" value="CARBOHYDRATE TRANSPORT ATP-BINDING PROTEIN MG119-RELATED"/>
    <property type="match status" value="1"/>
</dbReference>
<keyword evidence="11" id="KW-1185">Reference proteome</keyword>
<dbReference type="InterPro" id="IPR003439">
    <property type="entry name" value="ABC_transporter-like_ATP-bd"/>
</dbReference>
<dbReference type="GO" id="GO:0016887">
    <property type="term" value="F:ATP hydrolysis activity"/>
    <property type="evidence" value="ECO:0007669"/>
    <property type="project" value="InterPro"/>
</dbReference>
<evidence type="ECO:0000256" key="6">
    <source>
        <dbReference type="ARBA" id="ARBA00022840"/>
    </source>
</evidence>
<evidence type="ECO:0000256" key="8">
    <source>
        <dbReference type="ARBA" id="ARBA00023136"/>
    </source>
</evidence>
<name>A0A8J3F1D4_9BIFI</name>
<dbReference type="CDD" id="cd03216">
    <property type="entry name" value="ABC_Carb_Monos_I"/>
    <property type="match status" value="1"/>
</dbReference>
<keyword evidence="7" id="KW-1278">Translocase</keyword>
<organism evidence="10 11">
    <name type="scientific">Galliscardovia ingluviei</name>
    <dbReference type="NCBI Taxonomy" id="1769422"/>
    <lineage>
        <taxon>Bacteria</taxon>
        <taxon>Bacillati</taxon>
        <taxon>Actinomycetota</taxon>
        <taxon>Actinomycetes</taxon>
        <taxon>Bifidobacteriales</taxon>
        <taxon>Bifidobacteriaceae</taxon>
        <taxon>Galliscardovia</taxon>
    </lineage>
</organism>
<keyword evidence="4" id="KW-0677">Repeat</keyword>
<keyword evidence="2" id="KW-0813">Transport</keyword>
<dbReference type="EMBL" id="BMDH01000001">
    <property type="protein sequence ID" value="GGI13236.1"/>
    <property type="molecule type" value="Genomic_DNA"/>
</dbReference>
<dbReference type="RefSeq" id="WP_188354644.1">
    <property type="nucleotide sequence ID" value="NZ_BMDH01000001.1"/>
</dbReference>
<dbReference type="PROSITE" id="PS00211">
    <property type="entry name" value="ABC_TRANSPORTER_1"/>
    <property type="match status" value="1"/>
</dbReference>
<dbReference type="InterPro" id="IPR027417">
    <property type="entry name" value="P-loop_NTPase"/>
</dbReference>
<evidence type="ECO:0000256" key="7">
    <source>
        <dbReference type="ARBA" id="ARBA00022967"/>
    </source>
</evidence>
<gene>
    <name evidence="10" type="ORF">GCM10007377_04950</name>
</gene>
<evidence type="ECO:0000256" key="5">
    <source>
        <dbReference type="ARBA" id="ARBA00022741"/>
    </source>
</evidence>
<dbReference type="InterPro" id="IPR017871">
    <property type="entry name" value="ABC_transporter-like_CS"/>
</dbReference>
<dbReference type="Proteomes" id="UP000619536">
    <property type="component" value="Unassembled WGS sequence"/>
</dbReference>
<reference evidence="10" key="1">
    <citation type="journal article" date="2014" name="Int. J. Syst. Evol. Microbiol.">
        <title>Complete genome sequence of Corynebacterium casei LMG S-19264T (=DSM 44701T), isolated from a smear-ripened cheese.</title>
        <authorList>
            <consortium name="US DOE Joint Genome Institute (JGI-PGF)"/>
            <person name="Walter F."/>
            <person name="Albersmeier A."/>
            <person name="Kalinowski J."/>
            <person name="Ruckert C."/>
        </authorList>
    </citation>
    <scope>NUCLEOTIDE SEQUENCE</scope>
    <source>
        <strain evidence="10">CCM 8606</strain>
    </source>
</reference>
<dbReference type="FunFam" id="3.40.50.300:FF:000127">
    <property type="entry name" value="Ribose import ATP-binding protein RbsA"/>
    <property type="match status" value="1"/>
</dbReference>
<dbReference type="AlphaFoldDB" id="A0A8J3F1D4"/>
<proteinExistence type="predicted"/>
<evidence type="ECO:0000256" key="3">
    <source>
        <dbReference type="ARBA" id="ARBA00022475"/>
    </source>
</evidence>